<protein>
    <submittedName>
        <fullName evidence="1">Uncharacterized protein</fullName>
    </submittedName>
</protein>
<reference evidence="1" key="1">
    <citation type="submission" date="2018-05" db="EMBL/GenBank/DDBJ databases">
        <authorList>
            <person name="Lanie J.A."/>
            <person name="Ng W.-L."/>
            <person name="Kazmierczak K.M."/>
            <person name="Andrzejewski T.M."/>
            <person name="Davidsen T.M."/>
            <person name="Wayne K.J."/>
            <person name="Tettelin H."/>
            <person name="Glass J.I."/>
            <person name="Rusch D."/>
            <person name="Podicherti R."/>
            <person name="Tsui H.-C.T."/>
            <person name="Winkler M.E."/>
        </authorList>
    </citation>
    <scope>NUCLEOTIDE SEQUENCE</scope>
</reference>
<dbReference type="InterPro" id="IPR019546">
    <property type="entry name" value="TAT_signal_bac_arc"/>
</dbReference>
<feature type="non-terminal residue" evidence="1">
    <location>
        <position position="35"/>
    </location>
</feature>
<dbReference type="AlphaFoldDB" id="A0A382M3X2"/>
<gene>
    <name evidence="1" type="ORF">METZ01_LOCUS296467</name>
</gene>
<dbReference type="EMBL" id="UINC01091106">
    <property type="protein sequence ID" value="SVC43613.1"/>
    <property type="molecule type" value="Genomic_DNA"/>
</dbReference>
<proteinExistence type="predicted"/>
<accession>A0A382M3X2</accession>
<name>A0A382M3X2_9ZZZZ</name>
<organism evidence="1">
    <name type="scientific">marine metagenome</name>
    <dbReference type="NCBI Taxonomy" id="408172"/>
    <lineage>
        <taxon>unclassified sequences</taxon>
        <taxon>metagenomes</taxon>
        <taxon>ecological metagenomes</taxon>
    </lineage>
</organism>
<dbReference type="NCBIfam" id="TIGR01409">
    <property type="entry name" value="TAT_signal_seq"/>
    <property type="match status" value="1"/>
</dbReference>
<evidence type="ECO:0000313" key="1">
    <source>
        <dbReference type="EMBL" id="SVC43613.1"/>
    </source>
</evidence>
<dbReference type="PROSITE" id="PS51318">
    <property type="entry name" value="TAT"/>
    <property type="match status" value="1"/>
</dbReference>
<dbReference type="InterPro" id="IPR006311">
    <property type="entry name" value="TAT_signal"/>
</dbReference>
<sequence>MDNKFIKKTFSRRSFLKGLPLAAIGLVSLGAIGGK</sequence>